<dbReference type="Proteomes" id="UP000078544">
    <property type="component" value="Unassembled WGS sequence"/>
</dbReference>
<dbReference type="GO" id="GO:0000981">
    <property type="term" value="F:DNA-binding transcription factor activity, RNA polymerase II-specific"/>
    <property type="evidence" value="ECO:0007669"/>
    <property type="project" value="InterPro"/>
</dbReference>
<evidence type="ECO:0000313" key="4">
    <source>
        <dbReference type="Proteomes" id="UP000078544"/>
    </source>
</evidence>
<evidence type="ECO:0000313" key="3">
    <source>
        <dbReference type="EMBL" id="KZZ95992.1"/>
    </source>
</evidence>
<dbReference type="EMBL" id="AZGY01000008">
    <property type="protein sequence ID" value="KZZ95992.1"/>
    <property type="molecule type" value="Genomic_DNA"/>
</dbReference>
<evidence type="ECO:0000256" key="2">
    <source>
        <dbReference type="SAM" id="MobiDB-lite"/>
    </source>
</evidence>
<evidence type="ECO:0000256" key="1">
    <source>
        <dbReference type="ARBA" id="ARBA00023242"/>
    </source>
</evidence>
<dbReference type="PANTHER" id="PTHR47657:SF14">
    <property type="entry name" value="ZN(2)-C6 FUNGAL-TYPE DOMAIN-CONTAINING PROTEIN"/>
    <property type="match status" value="1"/>
</dbReference>
<organism evidence="3 4">
    <name type="scientific">Moelleriella libera RCEF 2490</name>
    <dbReference type="NCBI Taxonomy" id="1081109"/>
    <lineage>
        <taxon>Eukaryota</taxon>
        <taxon>Fungi</taxon>
        <taxon>Dikarya</taxon>
        <taxon>Ascomycota</taxon>
        <taxon>Pezizomycotina</taxon>
        <taxon>Sordariomycetes</taxon>
        <taxon>Hypocreomycetidae</taxon>
        <taxon>Hypocreales</taxon>
        <taxon>Clavicipitaceae</taxon>
        <taxon>Moelleriella</taxon>
    </lineage>
</organism>
<sequence>MYNPSCRRRRRTEVEAKVPLLRKKLQRLVEMLYRNGGTVAIVANGRGTRCQTRSQTVGPGDLDADPCDEVHPRCGNCSKHGVLCDFEASHVLDELASSPAPSTPAAAAAAAASLSVRPSPSITSPTTHVRATPSVIVQPTVSPEPDAPRPVHRLLELRLLHLYTTNTCKTLLTNSPATDDTWQRAVPQLAFQGKMYLADAMLSVAALHLRSQLPADKDVAQASHAYSASTLAAYVTTLESGITSDNAEALFLTASLIAFQATASRIFIKEDGDANASSGHAATRYTLPMAWFHAFQGVKTLVASSWQYIRNSSTVQAVIDSQPSFQLDLNPRNPNSFFGHLLEDLDDELAQEAQDKMTATRQAYFHAVSVLNWAHKSPHAPASLAFPASVSRRFVEVVEERRPRALAILACFFALLKRMDQVWWLDNVSRREVMGLVSLFESGSAWWRHLEWPVRIALWDGDAIPPDVWGVDVSKQADANNPSSESMLSHIELFSKLANDPPPAHTMLAQAELELVAAPVD</sequence>
<dbReference type="PANTHER" id="PTHR47657">
    <property type="entry name" value="STEROL REGULATORY ELEMENT-BINDING PROTEIN ECM22"/>
    <property type="match status" value="1"/>
</dbReference>
<comment type="caution">
    <text evidence="3">The sequence shown here is derived from an EMBL/GenBank/DDBJ whole genome shotgun (WGS) entry which is preliminary data.</text>
</comment>
<accession>A0A162ILX4</accession>
<reference evidence="3 4" key="1">
    <citation type="journal article" date="2016" name="Genome Biol. Evol.">
        <title>Divergent and convergent evolution of fungal pathogenicity.</title>
        <authorList>
            <person name="Shang Y."/>
            <person name="Xiao G."/>
            <person name="Zheng P."/>
            <person name="Cen K."/>
            <person name="Zhan S."/>
            <person name="Wang C."/>
        </authorList>
    </citation>
    <scope>NUCLEOTIDE SEQUENCE [LARGE SCALE GENOMIC DNA]</scope>
    <source>
        <strain evidence="3 4">RCEF 2490</strain>
    </source>
</reference>
<gene>
    <name evidence="3" type="ORF">AAL_04288</name>
</gene>
<protein>
    <submittedName>
        <fullName evidence="3">C6 zinc finger protein</fullName>
    </submittedName>
</protein>
<dbReference type="AlphaFoldDB" id="A0A162ILX4"/>
<name>A0A162ILX4_9HYPO</name>
<dbReference type="OrthoDB" id="3031538at2759"/>
<feature type="compositionally biased region" description="Polar residues" evidence="2">
    <location>
        <begin position="122"/>
        <end position="141"/>
    </location>
</feature>
<keyword evidence="4" id="KW-1185">Reference proteome</keyword>
<feature type="region of interest" description="Disordered" evidence="2">
    <location>
        <begin position="115"/>
        <end position="148"/>
    </location>
</feature>
<keyword evidence="1" id="KW-0539">Nucleus</keyword>
<dbReference type="InterPro" id="IPR001138">
    <property type="entry name" value="Zn2Cys6_DnaBD"/>
</dbReference>
<dbReference type="CDD" id="cd00067">
    <property type="entry name" value="GAL4"/>
    <property type="match status" value="1"/>
</dbReference>
<dbReference type="InterPro" id="IPR052400">
    <property type="entry name" value="Zn2-C6_fungal_TF"/>
</dbReference>
<dbReference type="STRING" id="1081109.A0A162ILX4"/>
<proteinExistence type="predicted"/>
<dbReference type="GO" id="GO:0008270">
    <property type="term" value="F:zinc ion binding"/>
    <property type="evidence" value="ECO:0007669"/>
    <property type="project" value="InterPro"/>
</dbReference>